<dbReference type="Proteomes" id="UP000095283">
    <property type="component" value="Unplaced"/>
</dbReference>
<dbReference type="WBParaSite" id="Hba_07219">
    <property type="protein sequence ID" value="Hba_07219"/>
    <property type="gene ID" value="Hba_07219"/>
</dbReference>
<sequence>MKFKLETSKIISPHPKKDWINLVTEKREKKKDKVCHHFEMHCFQYFTVETTDIILMYYHTLATDPMTYKDRLN</sequence>
<organism evidence="1 2">
    <name type="scientific">Heterorhabditis bacteriophora</name>
    <name type="common">Entomopathogenic nematode worm</name>
    <dbReference type="NCBI Taxonomy" id="37862"/>
    <lineage>
        <taxon>Eukaryota</taxon>
        <taxon>Metazoa</taxon>
        <taxon>Ecdysozoa</taxon>
        <taxon>Nematoda</taxon>
        <taxon>Chromadorea</taxon>
        <taxon>Rhabditida</taxon>
        <taxon>Rhabditina</taxon>
        <taxon>Rhabditomorpha</taxon>
        <taxon>Strongyloidea</taxon>
        <taxon>Heterorhabditidae</taxon>
        <taxon>Heterorhabditis</taxon>
    </lineage>
</organism>
<accession>A0A1I7WPZ0</accession>
<keyword evidence="1" id="KW-1185">Reference proteome</keyword>
<protein>
    <submittedName>
        <fullName evidence="2">Ovule protein</fullName>
    </submittedName>
</protein>
<evidence type="ECO:0000313" key="1">
    <source>
        <dbReference type="Proteomes" id="UP000095283"/>
    </source>
</evidence>
<reference evidence="2" key="1">
    <citation type="submission" date="2016-11" db="UniProtKB">
        <authorList>
            <consortium name="WormBaseParasite"/>
        </authorList>
    </citation>
    <scope>IDENTIFICATION</scope>
</reference>
<dbReference type="AlphaFoldDB" id="A0A1I7WPZ0"/>
<evidence type="ECO:0000313" key="2">
    <source>
        <dbReference type="WBParaSite" id="Hba_07219"/>
    </source>
</evidence>
<name>A0A1I7WPZ0_HETBA</name>
<proteinExistence type="predicted"/>